<feature type="transmembrane region" description="Helical" evidence="8">
    <location>
        <begin position="6"/>
        <end position="26"/>
    </location>
</feature>
<dbReference type="PANTHER" id="PTHR43390">
    <property type="entry name" value="SIGNAL PEPTIDASE I"/>
    <property type="match status" value="1"/>
</dbReference>
<organism evidence="10 11">
    <name type="scientific">Isachenkonia alkalipeptolytica</name>
    <dbReference type="NCBI Taxonomy" id="2565777"/>
    <lineage>
        <taxon>Bacteria</taxon>
        <taxon>Bacillati</taxon>
        <taxon>Bacillota</taxon>
        <taxon>Clostridia</taxon>
        <taxon>Eubacteriales</taxon>
        <taxon>Clostridiaceae</taxon>
        <taxon>Isachenkonia</taxon>
    </lineage>
</organism>
<reference evidence="10 11" key="1">
    <citation type="submission" date="2019-04" db="EMBL/GenBank/DDBJ databases">
        <title>Isachenkonia alkalipeptolytica gen. nov. sp. nov. a new anaerobic, alkiliphilic organothrophic bacterium capable to reduce synthesized ferrihydrite isolated from a soda lake.</title>
        <authorList>
            <person name="Toshchakov S.V."/>
            <person name="Zavarzina D.G."/>
            <person name="Zhilina T.N."/>
            <person name="Kostrikina N.A."/>
            <person name="Kublanov I.V."/>
        </authorList>
    </citation>
    <scope>NUCLEOTIDE SEQUENCE [LARGE SCALE GENOMIC DNA]</scope>
    <source>
        <strain evidence="10 11">Z-1701</strain>
    </source>
</reference>
<dbReference type="InterPro" id="IPR000223">
    <property type="entry name" value="Pept_S26A_signal_pept_1"/>
</dbReference>
<keyword evidence="11" id="KW-1185">Reference proteome</keyword>
<dbReference type="PANTHER" id="PTHR43390:SF1">
    <property type="entry name" value="CHLOROPLAST PROCESSING PEPTIDASE"/>
    <property type="match status" value="1"/>
</dbReference>
<proteinExistence type="inferred from homology"/>
<dbReference type="AlphaFoldDB" id="A0AA43XI94"/>
<dbReference type="InterPro" id="IPR019533">
    <property type="entry name" value="Peptidase_S26"/>
</dbReference>
<keyword evidence="8" id="KW-0812">Transmembrane</keyword>
<dbReference type="GO" id="GO:0005886">
    <property type="term" value="C:plasma membrane"/>
    <property type="evidence" value="ECO:0007669"/>
    <property type="project" value="UniProtKB-SubCell"/>
</dbReference>
<dbReference type="CDD" id="cd06530">
    <property type="entry name" value="S26_SPase_I"/>
    <property type="match status" value="1"/>
</dbReference>
<evidence type="ECO:0000256" key="7">
    <source>
        <dbReference type="PIRSR" id="PIRSR600223-1"/>
    </source>
</evidence>
<gene>
    <name evidence="10" type="primary">lepB</name>
    <name evidence="10" type="ORF">ISALK_00995</name>
</gene>
<dbReference type="EC" id="3.4.21.89" evidence="4 8"/>
<evidence type="ECO:0000256" key="4">
    <source>
        <dbReference type="ARBA" id="ARBA00013208"/>
    </source>
</evidence>
<evidence type="ECO:0000259" key="9">
    <source>
        <dbReference type="Pfam" id="PF10502"/>
    </source>
</evidence>
<evidence type="ECO:0000256" key="2">
    <source>
        <dbReference type="ARBA" id="ARBA00004401"/>
    </source>
</evidence>
<dbReference type="PROSITE" id="PS00501">
    <property type="entry name" value="SPASE_I_1"/>
    <property type="match status" value="1"/>
</dbReference>
<evidence type="ECO:0000256" key="1">
    <source>
        <dbReference type="ARBA" id="ARBA00000677"/>
    </source>
</evidence>
<evidence type="ECO:0000256" key="6">
    <source>
        <dbReference type="ARBA" id="ARBA00022801"/>
    </source>
</evidence>
<comment type="caution">
    <text evidence="10">The sequence shown here is derived from an EMBL/GenBank/DDBJ whole genome shotgun (WGS) entry which is preliminary data.</text>
</comment>
<dbReference type="RefSeq" id="WP_160718370.1">
    <property type="nucleotide sequence ID" value="NZ_SUMG01000001.1"/>
</dbReference>
<evidence type="ECO:0000256" key="5">
    <source>
        <dbReference type="ARBA" id="ARBA00022670"/>
    </source>
</evidence>
<comment type="catalytic activity">
    <reaction evidence="1 8">
        <text>Cleavage of hydrophobic, N-terminal signal or leader sequences from secreted and periplasmic proteins.</text>
        <dbReference type="EC" id="3.4.21.89"/>
    </reaction>
</comment>
<dbReference type="GO" id="GO:0009003">
    <property type="term" value="F:signal peptidase activity"/>
    <property type="evidence" value="ECO:0007669"/>
    <property type="project" value="UniProtKB-EC"/>
</dbReference>
<feature type="active site" evidence="7">
    <location>
        <position position="82"/>
    </location>
</feature>
<dbReference type="Pfam" id="PF10502">
    <property type="entry name" value="Peptidase_S26"/>
    <property type="match status" value="1"/>
</dbReference>
<feature type="domain" description="Peptidase S26" evidence="9">
    <location>
        <begin position="5"/>
        <end position="163"/>
    </location>
</feature>
<keyword evidence="8" id="KW-1133">Transmembrane helix</keyword>
<dbReference type="SUPFAM" id="SSF51306">
    <property type="entry name" value="LexA/Signal peptidase"/>
    <property type="match status" value="1"/>
</dbReference>
<dbReference type="PRINTS" id="PR00727">
    <property type="entry name" value="LEADERPTASE"/>
</dbReference>
<sequence>MIREIIEWIKTIVVSILIALLITTFVKPTMVQGQSMEPTLWENDLLIINQLLYNRDEPGRGDIVVFESNQLDEDGKPKLFIKRVIGLPEEEITISDGKVYINNDILSEDYLAEEYTHGDIKEIIPENKIFVIGDNRSSSLDSRSPEIGIIDFEDIVGQAVMRLYPFEGLGKIE</sequence>
<dbReference type="GO" id="GO:0006465">
    <property type="term" value="P:signal peptide processing"/>
    <property type="evidence" value="ECO:0007669"/>
    <property type="project" value="InterPro"/>
</dbReference>
<dbReference type="Gene3D" id="2.10.109.10">
    <property type="entry name" value="Umud Fragment, subunit A"/>
    <property type="match status" value="1"/>
</dbReference>
<keyword evidence="6 8" id="KW-0378">Hydrolase</keyword>
<evidence type="ECO:0000313" key="11">
    <source>
        <dbReference type="Proteomes" id="UP000449710"/>
    </source>
</evidence>
<comment type="subcellular location">
    <subcellularLocation>
        <location evidence="2">Cell membrane</location>
        <topology evidence="2">Single-pass type II membrane protein</topology>
    </subcellularLocation>
    <subcellularLocation>
        <location evidence="8">Membrane</location>
        <topology evidence="8">Single-pass type II membrane protein</topology>
    </subcellularLocation>
</comment>
<dbReference type="NCBIfam" id="TIGR02227">
    <property type="entry name" value="sigpep_I_bact"/>
    <property type="match status" value="1"/>
</dbReference>
<name>A0AA43XI94_9CLOT</name>
<evidence type="ECO:0000313" key="10">
    <source>
        <dbReference type="EMBL" id="NBG87067.1"/>
    </source>
</evidence>
<feature type="active site" evidence="7">
    <location>
        <position position="35"/>
    </location>
</feature>
<keyword evidence="5 8" id="KW-0645">Protease</keyword>
<keyword evidence="8" id="KW-0472">Membrane</keyword>
<dbReference type="EMBL" id="SUMG01000001">
    <property type="protein sequence ID" value="NBG87067.1"/>
    <property type="molecule type" value="Genomic_DNA"/>
</dbReference>
<comment type="similarity">
    <text evidence="3 8">Belongs to the peptidase S26 family.</text>
</comment>
<dbReference type="Proteomes" id="UP000449710">
    <property type="component" value="Unassembled WGS sequence"/>
</dbReference>
<accession>A0AA43XI94</accession>
<dbReference type="InterPro" id="IPR019756">
    <property type="entry name" value="Pept_S26A_signal_pept_1_Ser-AS"/>
</dbReference>
<evidence type="ECO:0000256" key="3">
    <source>
        <dbReference type="ARBA" id="ARBA00009370"/>
    </source>
</evidence>
<evidence type="ECO:0000256" key="8">
    <source>
        <dbReference type="RuleBase" id="RU362042"/>
    </source>
</evidence>
<dbReference type="InterPro" id="IPR019758">
    <property type="entry name" value="Pept_S26A_signal_pept_1_CS"/>
</dbReference>
<dbReference type="GO" id="GO:0004252">
    <property type="term" value="F:serine-type endopeptidase activity"/>
    <property type="evidence" value="ECO:0007669"/>
    <property type="project" value="InterPro"/>
</dbReference>
<dbReference type="PROSITE" id="PS00761">
    <property type="entry name" value="SPASE_I_3"/>
    <property type="match status" value="1"/>
</dbReference>
<dbReference type="InterPro" id="IPR036286">
    <property type="entry name" value="LexA/Signal_pep-like_sf"/>
</dbReference>
<protein>
    <recommendedName>
        <fullName evidence="4 8">Signal peptidase I</fullName>
        <ecNumber evidence="4 8">3.4.21.89</ecNumber>
    </recommendedName>
</protein>